<dbReference type="InterPro" id="IPR004626">
    <property type="entry name" value="RarD"/>
</dbReference>
<protein>
    <submittedName>
        <fullName evidence="10">EamA family transporter RarD</fullName>
    </submittedName>
</protein>
<name>A0A3D8X9W2_PRIMG</name>
<comment type="similarity">
    <text evidence="2">Belongs to the EamA transporter family.</text>
</comment>
<dbReference type="SUPFAM" id="SSF103481">
    <property type="entry name" value="Multidrug resistance efflux transporter EmrE"/>
    <property type="match status" value="2"/>
</dbReference>
<evidence type="ECO:0000256" key="1">
    <source>
        <dbReference type="ARBA" id="ARBA00004651"/>
    </source>
</evidence>
<evidence type="ECO:0000259" key="9">
    <source>
        <dbReference type="Pfam" id="PF00892"/>
    </source>
</evidence>
<gene>
    <name evidence="10" type="primary">rarD</name>
    <name evidence="10" type="ORF">C3744_00310</name>
</gene>
<evidence type="ECO:0000256" key="6">
    <source>
        <dbReference type="ARBA" id="ARBA00022989"/>
    </source>
</evidence>
<evidence type="ECO:0000256" key="3">
    <source>
        <dbReference type="ARBA" id="ARBA00022448"/>
    </source>
</evidence>
<dbReference type="InterPro" id="IPR037185">
    <property type="entry name" value="EmrE-like"/>
</dbReference>
<feature type="domain" description="EamA" evidence="9">
    <location>
        <begin position="160"/>
        <end position="291"/>
    </location>
</feature>
<evidence type="ECO:0000256" key="2">
    <source>
        <dbReference type="ARBA" id="ARBA00007362"/>
    </source>
</evidence>
<feature type="transmembrane region" description="Helical" evidence="8">
    <location>
        <begin position="80"/>
        <end position="99"/>
    </location>
</feature>
<evidence type="ECO:0000313" key="11">
    <source>
        <dbReference type="Proteomes" id="UP000256519"/>
    </source>
</evidence>
<feature type="transmembrane region" description="Helical" evidence="8">
    <location>
        <begin position="133"/>
        <end position="151"/>
    </location>
</feature>
<evidence type="ECO:0000313" key="10">
    <source>
        <dbReference type="EMBL" id="RDZ18876.1"/>
    </source>
</evidence>
<dbReference type="Pfam" id="PF00892">
    <property type="entry name" value="EamA"/>
    <property type="match status" value="2"/>
</dbReference>
<feature type="transmembrane region" description="Helical" evidence="8">
    <location>
        <begin position="246"/>
        <end position="268"/>
    </location>
</feature>
<dbReference type="PANTHER" id="PTHR22911">
    <property type="entry name" value="ACYL-MALONYL CONDENSING ENZYME-RELATED"/>
    <property type="match status" value="1"/>
</dbReference>
<keyword evidence="3" id="KW-0813">Transport</keyword>
<accession>A0A3D8X9W2</accession>
<organism evidence="10 11">
    <name type="scientific">Priestia megaterium</name>
    <name type="common">Bacillus megaterium</name>
    <dbReference type="NCBI Taxonomy" id="1404"/>
    <lineage>
        <taxon>Bacteria</taxon>
        <taxon>Bacillati</taxon>
        <taxon>Bacillota</taxon>
        <taxon>Bacilli</taxon>
        <taxon>Bacillales</taxon>
        <taxon>Bacillaceae</taxon>
        <taxon>Priestia</taxon>
    </lineage>
</organism>
<comment type="subcellular location">
    <subcellularLocation>
        <location evidence="1">Cell membrane</location>
        <topology evidence="1">Multi-pass membrane protein</topology>
    </subcellularLocation>
</comment>
<feature type="domain" description="EamA" evidence="9">
    <location>
        <begin position="12"/>
        <end position="149"/>
    </location>
</feature>
<dbReference type="GO" id="GO:0005886">
    <property type="term" value="C:plasma membrane"/>
    <property type="evidence" value="ECO:0007669"/>
    <property type="project" value="UniProtKB-SubCell"/>
</dbReference>
<proteinExistence type="inferred from homology"/>
<evidence type="ECO:0000256" key="7">
    <source>
        <dbReference type="ARBA" id="ARBA00023136"/>
    </source>
</evidence>
<feature type="transmembrane region" description="Helical" evidence="8">
    <location>
        <begin position="274"/>
        <end position="293"/>
    </location>
</feature>
<evidence type="ECO:0000256" key="8">
    <source>
        <dbReference type="SAM" id="Phobius"/>
    </source>
</evidence>
<feature type="transmembrane region" description="Helical" evidence="8">
    <location>
        <begin position="111"/>
        <end position="128"/>
    </location>
</feature>
<evidence type="ECO:0000256" key="5">
    <source>
        <dbReference type="ARBA" id="ARBA00022692"/>
    </source>
</evidence>
<feature type="transmembrane region" description="Helical" evidence="8">
    <location>
        <begin position="186"/>
        <end position="206"/>
    </location>
</feature>
<keyword evidence="5 8" id="KW-0812">Transmembrane</keyword>
<sequence>MKFKQSNEQSVGVISGASAYILWGIMPVYWNLIGSVSAKEILAHRIVWSFVFMILVLVFMGKLKQFFIELCTLFKEPKKLFVIFAASVVISMNWYTYIWAVSNNHLVEASLGYYITPLVSILLGLIFLKEKLSFWSTVAFILASIGVLNMTLNIGNFPWVAISLAITFGMYGLLKKITHLEAMTGLTIETLIMTPFSLLFLGNLQMKNESVFTQASPQTIWLLMGAGVITAIPLLLFAISAKRVSLAMIGFLQYIAPTIMLILGILLYHELFNYEQISSFIFIWISLILYTLSKTKWFIKMEKKILYLKG</sequence>
<dbReference type="InterPro" id="IPR000620">
    <property type="entry name" value="EamA_dom"/>
</dbReference>
<comment type="caution">
    <text evidence="10">The sequence shown here is derived from an EMBL/GenBank/DDBJ whole genome shotgun (WGS) entry which is preliminary data.</text>
</comment>
<evidence type="ECO:0000256" key="4">
    <source>
        <dbReference type="ARBA" id="ARBA00022475"/>
    </source>
</evidence>
<keyword evidence="7 8" id="KW-0472">Membrane</keyword>
<dbReference type="RefSeq" id="WP_116071096.1">
    <property type="nucleotide sequence ID" value="NZ_CP187633.1"/>
</dbReference>
<feature type="transmembrane region" description="Helical" evidence="8">
    <location>
        <begin position="12"/>
        <end position="30"/>
    </location>
</feature>
<dbReference type="Proteomes" id="UP000256519">
    <property type="component" value="Unassembled WGS sequence"/>
</dbReference>
<dbReference type="NCBIfam" id="TIGR00688">
    <property type="entry name" value="rarD"/>
    <property type="match status" value="1"/>
</dbReference>
<keyword evidence="4" id="KW-1003">Cell membrane</keyword>
<dbReference type="PANTHER" id="PTHR22911:SF137">
    <property type="entry name" value="SOLUTE CARRIER FAMILY 35 MEMBER G2-RELATED"/>
    <property type="match status" value="1"/>
</dbReference>
<dbReference type="EMBL" id="PQWM01000004">
    <property type="protein sequence ID" value="RDZ18876.1"/>
    <property type="molecule type" value="Genomic_DNA"/>
</dbReference>
<reference evidence="10 11" key="1">
    <citation type="journal article" date="2018" name="Appl. Environ. Microbiol.">
        <title>Antimicrobial susceptibility testing and tentative epidemiological cut-off values of five Bacillus species relevant for use as animal feed additives or for plant protection.</title>
        <authorList>
            <person name="Agerso Y."/>
            <person name="Stuer-Lauridsen B."/>
            <person name="Bjerre K."/>
            <person name="Jensen M.G."/>
            <person name="Johansen E."/>
            <person name="Bennedsen M."/>
            <person name="Brockmann E."/>
            <person name="Nielsen B."/>
        </authorList>
    </citation>
    <scope>NUCLEOTIDE SEQUENCE [LARGE SCALE GENOMIC DNA]</scope>
    <source>
        <strain evidence="10 11">CHCC20162</strain>
    </source>
</reference>
<dbReference type="AlphaFoldDB" id="A0A3D8X9W2"/>
<feature type="transmembrane region" description="Helical" evidence="8">
    <location>
        <begin position="42"/>
        <end position="60"/>
    </location>
</feature>
<feature type="transmembrane region" description="Helical" evidence="8">
    <location>
        <begin position="218"/>
        <end position="239"/>
    </location>
</feature>
<keyword evidence="6 8" id="KW-1133">Transmembrane helix</keyword>